<organism evidence="2">
    <name type="scientific">uncultured Sulfurovum sp</name>
    <dbReference type="NCBI Taxonomy" id="269237"/>
    <lineage>
        <taxon>Bacteria</taxon>
        <taxon>Pseudomonadati</taxon>
        <taxon>Campylobacterota</taxon>
        <taxon>Epsilonproteobacteria</taxon>
        <taxon>Campylobacterales</taxon>
        <taxon>Sulfurovaceae</taxon>
        <taxon>Sulfurovum</taxon>
        <taxon>environmental samples</taxon>
    </lineage>
</organism>
<dbReference type="InterPro" id="IPR027417">
    <property type="entry name" value="P-loop_NTPase"/>
</dbReference>
<feature type="coiled-coil region" evidence="1">
    <location>
        <begin position="603"/>
        <end position="630"/>
    </location>
</feature>
<dbReference type="GO" id="GO:0006302">
    <property type="term" value="P:double-strand break repair"/>
    <property type="evidence" value="ECO:0007669"/>
    <property type="project" value="InterPro"/>
</dbReference>
<proteinExistence type="predicted"/>
<dbReference type="PANTHER" id="PTHR32114:SF2">
    <property type="entry name" value="ABC TRANSPORTER ABCH.3"/>
    <property type="match status" value="1"/>
</dbReference>
<keyword evidence="2" id="KW-0269">Exonuclease</keyword>
<keyword evidence="1" id="KW-0175">Coiled coil</keyword>
<dbReference type="GO" id="GO:0004527">
    <property type="term" value="F:exonuclease activity"/>
    <property type="evidence" value="ECO:0007669"/>
    <property type="project" value="UniProtKB-KW"/>
</dbReference>
<protein>
    <submittedName>
        <fullName evidence="2">Exonuclease SbcC</fullName>
    </submittedName>
</protein>
<feature type="coiled-coil region" evidence="1">
    <location>
        <begin position="778"/>
        <end position="833"/>
    </location>
</feature>
<gene>
    <name evidence="2" type="ORF">HELGO_WM3504</name>
</gene>
<dbReference type="Pfam" id="PF13558">
    <property type="entry name" value="SbcC_Walker_B"/>
    <property type="match status" value="1"/>
</dbReference>
<keyword evidence="2" id="KW-0378">Hydrolase</keyword>
<feature type="coiled-coil region" evidence="1">
    <location>
        <begin position="366"/>
        <end position="480"/>
    </location>
</feature>
<keyword evidence="2" id="KW-0540">Nuclease</keyword>
<sequence>MKILKLRYKNVNSLKGEGEINFSHECFKEGLFLITGVTGAGKSSLLDIISMALYAETPRLKKNHSALMTQNTIESFCELHFELEGKTYRSRFVQHYEKDKYLVEMEIRSEGVVIAKGLESVPQKIEKLLGLNFRQFTQTMLLAQGSFDSFLKADVSKRALLLETLTDTAHYSVISKHIFERARVENEALARMQKNLENIVLLDKGSLAELKVNKAKIIKEKESLSLGTLIRTIEQKHAYDALAKKVTVYKKEMEFLQKELVSSQDIEYKYTQGVNFTKQEKAKVAEVQFLDRELSFMQQNFSKMEEEVHAKVAVVNGLEENLAKNNALISQIKIRKTNLNKELQAYPMGEHLRKNYTHVVSKIDELQKAKEALVLIESEKRSTRSEAPFLESIARLREQKEGLEKRLKEESIEKVEQQYVILKKKTSLLERKKSIEAEQAEVADKKKILEEEWTRLAEETHSISEEKDTLKTRIQELEIKQGVNAKILNYEASRKELEEGSPCPLCGSLDHPLFSESIDVESLKERLEKEKTSYAKLDDALTIKQKEEAGVLAKIEVVQELIENLSIEQNRLASVPGDLMVLLNEQEALAKRIESVQYYKIDLEQVNLKLHENEKHLAELKVEIEKERSKKERETFYKDSIAELKYYLIKTLKLYDIELGEQSAFLMEKKKEQYASLLEELTQLDLKLHPLESEFIQLSSKQSYLAETIGSDKKRVNTQKCDLLMLKQKRFSVLDETDLSSYAKKLEKEEQKIRGEWEIYKRLKQNFHEKKAVYFSSIEELEMKSQLKLLNVSEMENKRETMEIQLSELNAELLEMEQVLSEDKQKRENFENEEGSLDEQIEVSRKWSKLNELIGSADGESYRMFVQSYLLNMLIKLSNEHLKSLNRRYLFSNKEENILDLAVVDLYQENGKRAVQTLSSGESFMLSLALALGLSELLSNGLALNTLFLDEGFETLDEESLAEVITALKGLEGKGRMIGIVSHLNALKTSIPNQVQIIKGEGGVSRITLIQ</sequence>
<dbReference type="SUPFAM" id="SSF52540">
    <property type="entry name" value="P-loop containing nucleoside triphosphate hydrolases"/>
    <property type="match status" value="1"/>
</dbReference>
<evidence type="ECO:0000313" key="2">
    <source>
        <dbReference type="EMBL" id="CAA6803462.1"/>
    </source>
</evidence>
<evidence type="ECO:0000256" key="1">
    <source>
        <dbReference type="SAM" id="Coils"/>
    </source>
</evidence>
<dbReference type="GO" id="GO:0016887">
    <property type="term" value="F:ATP hydrolysis activity"/>
    <property type="evidence" value="ECO:0007669"/>
    <property type="project" value="InterPro"/>
</dbReference>
<accession>A0A6S6SJA1</accession>
<name>A0A6S6SJA1_9BACT</name>
<reference evidence="2" key="1">
    <citation type="submission" date="2020-01" db="EMBL/GenBank/DDBJ databases">
        <authorList>
            <person name="Meier V. D."/>
            <person name="Meier V D."/>
        </authorList>
    </citation>
    <scope>NUCLEOTIDE SEQUENCE</scope>
    <source>
        <strain evidence="2">HLG_WM_MAG_06</strain>
    </source>
</reference>
<dbReference type="PANTHER" id="PTHR32114">
    <property type="entry name" value="ABC TRANSPORTER ABCH.3"/>
    <property type="match status" value="1"/>
</dbReference>
<dbReference type="AlphaFoldDB" id="A0A6S6SJA1"/>
<dbReference type="EMBL" id="CACVAP010000039">
    <property type="protein sequence ID" value="CAA6803462.1"/>
    <property type="molecule type" value="Genomic_DNA"/>
</dbReference>
<dbReference type="Gene3D" id="3.40.50.300">
    <property type="entry name" value="P-loop containing nucleotide triphosphate hydrolases"/>
    <property type="match status" value="2"/>
</dbReference>